<feature type="transmembrane region" description="Helical" evidence="8">
    <location>
        <begin position="12"/>
        <end position="32"/>
    </location>
</feature>
<dbReference type="Gene3D" id="3.90.1640.10">
    <property type="entry name" value="inorganic pyrophosphatase (n-terminal core)"/>
    <property type="match status" value="1"/>
</dbReference>
<dbReference type="GO" id="GO:0003676">
    <property type="term" value="F:nucleic acid binding"/>
    <property type="evidence" value="ECO:0007669"/>
    <property type="project" value="UniProtKB-UniRule"/>
</dbReference>
<evidence type="ECO:0000259" key="9">
    <source>
        <dbReference type="Pfam" id="PF01368"/>
    </source>
</evidence>
<dbReference type="InterPro" id="IPR049553">
    <property type="entry name" value="GdpP-like_PAS"/>
</dbReference>
<dbReference type="InterPro" id="IPR003156">
    <property type="entry name" value="DHHA1_dom"/>
</dbReference>
<evidence type="ECO:0000256" key="5">
    <source>
        <dbReference type="ARBA" id="ARBA00023136"/>
    </source>
</evidence>
<gene>
    <name evidence="12" type="primary">yhfB</name>
    <name evidence="12" type="ORF">Hs20B_17770</name>
</gene>
<dbReference type="GO" id="GO:0046872">
    <property type="term" value="F:metal ion binding"/>
    <property type="evidence" value="ECO:0007669"/>
    <property type="project" value="UniProtKB-KW"/>
</dbReference>
<keyword evidence="13" id="KW-1185">Reference proteome</keyword>
<dbReference type="Pfam" id="PF01368">
    <property type="entry name" value="DHH"/>
    <property type="match status" value="1"/>
</dbReference>
<evidence type="ECO:0000256" key="6">
    <source>
        <dbReference type="PIRNR" id="PIRNR026583"/>
    </source>
</evidence>
<keyword evidence="5 6" id="KW-0472">Membrane</keyword>
<keyword evidence="4 8" id="KW-1133">Transmembrane helix</keyword>
<keyword evidence="7" id="KW-0479">Metal-binding</keyword>
<evidence type="ECO:0000256" key="1">
    <source>
        <dbReference type="ARBA" id="ARBA00004651"/>
    </source>
</evidence>
<comment type="caution">
    <text evidence="12">The sequence shown here is derived from an EMBL/GenBank/DDBJ whole genome shotgun (WGS) entry which is preliminary data.</text>
</comment>
<feature type="domain" description="Cyclic-di-AMP phosphodiesterase GdpP-like PAS" evidence="11">
    <location>
        <begin position="82"/>
        <end position="160"/>
    </location>
</feature>
<feature type="binding site" evidence="7">
    <location>
        <position position="354"/>
    </location>
    <ligand>
        <name>Mn(2+)</name>
        <dbReference type="ChEBI" id="CHEBI:29035"/>
        <label>2</label>
    </ligand>
</feature>
<keyword evidence="3 8" id="KW-0812">Transmembrane</keyword>
<dbReference type="Proteomes" id="UP000475928">
    <property type="component" value="Unassembled WGS sequence"/>
</dbReference>
<evidence type="ECO:0000256" key="8">
    <source>
        <dbReference type="SAM" id="Phobius"/>
    </source>
</evidence>
<feature type="binding site" evidence="7">
    <location>
        <position position="423"/>
    </location>
    <ligand>
        <name>Mn(2+)</name>
        <dbReference type="ChEBI" id="CHEBI:29035"/>
        <label>1</label>
    </ligand>
</feature>
<dbReference type="Pfam" id="PF21370">
    <property type="entry name" value="PAS_GdpP"/>
    <property type="match status" value="1"/>
</dbReference>
<feature type="binding site" evidence="7">
    <location>
        <position position="423"/>
    </location>
    <ligand>
        <name>Mn(2+)</name>
        <dbReference type="ChEBI" id="CHEBI:29035"/>
        <label>2</label>
    </ligand>
</feature>
<feature type="domain" description="DHHA1" evidence="10">
    <location>
        <begin position="569"/>
        <end position="652"/>
    </location>
</feature>
<dbReference type="Gene3D" id="3.30.450.20">
    <property type="entry name" value="PAS domain"/>
    <property type="match status" value="1"/>
</dbReference>
<dbReference type="SUPFAM" id="SSF64182">
    <property type="entry name" value="DHH phosphoesterases"/>
    <property type="match status" value="1"/>
</dbReference>
<dbReference type="GO" id="GO:0005886">
    <property type="term" value="C:plasma membrane"/>
    <property type="evidence" value="ECO:0007669"/>
    <property type="project" value="UniProtKB-SubCell"/>
</dbReference>
<evidence type="ECO:0000256" key="2">
    <source>
        <dbReference type="ARBA" id="ARBA00022475"/>
    </source>
</evidence>
<dbReference type="RefSeq" id="WP_172357809.1">
    <property type="nucleotide sequence ID" value="NZ_BLLH01000013.1"/>
</dbReference>
<feature type="binding site" evidence="7">
    <location>
        <position position="447"/>
    </location>
    <ligand>
        <name>Mn(2+)</name>
        <dbReference type="ChEBI" id="CHEBI:29035"/>
        <label>2</label>
    </ligand>
</feature>
<keyword evidence="6" id="KW-0378">Hydrolase</keyword>
<dbReference type="PANTHER" id="PTHR47618:SF2">
    <property type="entry name" value="CYCLIC-DI-AMP PHOSPHODIESTERASE GDPP"/>
    <property type="match status" value="1"/>
</dbReference>
<dbReference type="FunFam" id="3.90.1640.10:FF:000002">
    <property type="entry name" value="Cyclic-di-AMP phosphodiesterase"/>
    <property type="match status" value="1"/>
</dbReference>
<feature type="binding site" evidence="7">
    <location>
        <position position="352"/>
    </location>
    <ligand>
        <name>Mn(2+)</name>
        <dbReference type="ChEBI" id="CHEBI:29035"/>
        <label>1</label>
    </ligand>
</feature>
<comment type="catalytic activity">
    <reaction evidence="6">
        <text>3',3'-c-di-AMP + H2O = 5'-O-phosphonoadenylyl-(3'-&gt;5')-adenosine + H(+)</text>
        <dbReference type="Rhea" id="RHEA:54420"/>
        <dbReference type="ChEBI" id="CHEBI:15377"/>
        <dbReference type="ChEBI" id="CHEBI:15378"/>
        <dbReference type="ChEBI" id="CHEBI:71500"/>
        <dbReference type="ChEBI" id="CHEBI:138171"/>
    </reaction>
</comment>
<accession>A0A6A0B7G9</accession>
<evidence type="ECO:0000256" key="4">
    <source>
        <dbReference type="ARBA" id="ARBA00022989"/>
    </source>
</evidence>
<dbReference type="InterPro" id="IPR001667">
    <property type="entry name" value="DDH_dom"/>
</dbReference>
<comment type="similarity">
    <text evidence="6">Belongs to the GdpP/PdeA phosphodiesterase family.</text>
</comment>
<keyword evidence="2 6" id="KW-1003">Cell membrane</keyword>
<feature type="binding site" evidence="7">
    <location>
        <position position="503"/>
    </location>
    <ligand>
        <name>Mn(2+)</name>
        <dbReference type="ChEBI" id="CHEBI:29035"/>
        <label>2</label>
    </ligand>
</feature>
<evidence type="ECO:0000259" key="11">
    <source>
        <dbReference type="Pfam" id="PF21370"/>
    </source>
</evidence>
<dbReference type="GO" id="GO:0016787">
    <property type="term" value="F:hydrolase activity"/>
    <property type="evidence" value="ECO:0007669"/>
    <property type="project" value="UniProtKB-UniRule"/>
</dbReference>
<evidence type="ECO:0000259" key="10">
    <source>
        <dbReference type="Pfam" id="PF02272"/>
    </source>
</evidence>
<evidence type="ECO:0000256" key="3">
    <source>
        <dbReference type="ARBA" id="ARBA00022692"/>
    </source>
</evidence>
<dbReference type="EMBL" id="BLLH01000013">
    <property type="protein sequence ID" value="GFH41379.1"/>
    <property type="molecule type" value="Genomic_DNA"/>
</dbReference>
<dbReference type="PANTHER" id="PTHR47618">
    <property type="entry name" value="BIFUNCTIONAL OLIGORIBONUCLEASE AND PAP PHOSPHATASE NRNA"/>
    <property type="match status" value="1"/>
</dbReference>
<evidence type="ECO:0000313" key="13">
    <source>
        <dbReference type="Proteomes" id="UP000475928"/>
    </source>
</evidence>
<dbReference type="AlphaFoldDB" id="A0A6A0B7G9"/>
<sequence length="660" mass="74274">MNLKRFDRFLPLAIIILMTVVYLCEVLILRLAELRQTEFILLLIVNTIVVVVLLFRTHKLNARNIDSIRALNESAENSLNATLDTMPIGVLRYSDKDYTPEWFNPFVDIIFANDEEKLEANHIKEIVQDIDDKGTQYLSVNSKKYAIKVDQKKNLIYFIDATSEVVAKSVTSESRPVIGIISVDNYDDATDLISDSSRTVINNFIATNIDGISSKYNVYISRYNASRYYIYTNYLTLKKIMGDKFEFVNVFREEARSKNFSLTLSIGLSYGLENFAKIGKTALDNLELALVRGGDQVVIRENINTARPVYFGGNSASHIQKSRTRARAIATALRTIVLESENVFVMGHKYPDMDALGAAVATKIFANMNGKEAFIVYDEKQLLPDVTRAIAKLNESKDGFAHIIRMDTAYKLKRDNSLLIMVDHSKTSQTMDYNFYKKFDKVVVIDHHRRDDDYPENALLSYIESGASSASELVVEVLQYQNDQVQKMSKTEASIALAGISVDTQNFSKGTTTRTFETASYLRSQGADNTLIKKLLATDFDKYKKINEIVLGADFYEHFAIGLGQYRKMYDNVTIAKAADTLLNMAGVDASFTIVNHENGYVAISARSSGDFNVQRIMEKLGGGGHFNNAAAQVYEKTPTEVKDDLIEILKNIEADTKSE</sequence>
<feature type="binding site" evidence="7">
    <location>
        <position position="348"/>
    </location>
    <ligand>
        <name>Mn(2+)</name>
        <dbReference type="ChEBI" id="CHEBI:29035"/>
        <label>1</label>
    </ligand>
</feature>
<keyword evidence="7" id="KW-0464">Manganese</keyword>
<dbReference type="InterPro" id="IPR038763">
    <property type="entry name" value="DHH_sf"/>
</dbReference>
<dbReference type="Pfam" id="PF24898">
    <property type="entry name" value="GGDEF_GdpP"/>
    <property type="match status" value="1"/>
</dbReference>
<dbReference type="EC" id="3.1.4.-" evidence="6"/>
<evidence type="ECO:0000256" key="7">
    <source>
        <dbReference type="PIRSR" id="PIRSR026583-50"/>
    </source>
</evidence>
<name>A0A6A0B7G9_9LACT</name>
<comment type="cofactor">
    <cofactor evidence="7">
        <name>Mn(2+)</name>
        <dbReference type="ChEBI" id="CHEBI:29035"/>
    </cofactor>
    <text evidence="7">For phosphodiesterase activity, probably binds 2 Mn(2+) per subunit.</text>
</comment>
<dbReference type="PIRSF" id="PIRSF026583">
    <property type="entry name" value="YybT"/>
    <property type="match status" value="1"/>
</dbReference>
<comment type="subcellular location">
    <subcellularLocation>
        <location evidence="1">Cell membrane</location>
        <topology evidence="1">Multi-pass membrane protein</topology>
    </subcellularLocation>
</comment>
<dbReference type="InterPro" id="IPR051319">
    <property type="entry name" value="Oligoribo/pAp-PDE_c-di-AMP_PDE"/>
</dbReference>
<proteinExistence type="inferred from homology"/>
<feature type="domain" description="DDH" evidence="9">
    <location>
        <begin position="342"/>
        <end position="500"/>
    </location>
</feature>
<organism evidence="12 13">
    <name type="scientific">Pseudolactococcus insecticola</name>
    <dbReference type="NCBI Taxonomy" id="2709158"/>
    <lineage>
        <taxon>Bacteria</taxon>
        <taxon>Bacillati</taxon>
        <taxon>Bacillota</taxon>
        <taxon>Bacilli</taxon>
        <taxon>Lactobacillales</taxon>
        <taxon>Streptococcaceae</taxon>
        <taxon>Pseudolactococcus</taxon>
    </lineage>
</organism>
<protein>
    <recommendedName>
        <fullName evidence="6">Cyclic-di-AMP phosphodiesterase</fullName>
        <ecNumber evidence="6">3.1.4.-</ecNumber>
    </recommendedName>
</protein>
<reference evidence="12 13" key="1">
    <citation type="submission" date="2020-02" db="EMBL/GenBank/DDBJ databases">
        <title>Draft genome sequence of Lactococcus sp. Hs20B0-1.</title>
        <authorList>
            <person name="Noda S."/>
            <person name="Yuki M."/>
            <person name="Ohkuma M."/>
        </authorList>
    </citation>
    <scope>NUCLEOTIDE SEQUENCE [LARGE SCALE GENOMIC DNA]</scope>
    <source>
        <strain evidence="12 13">Hs20B0-1</strain>
    </source>
</reference>
<evidence type="ECO:0000313" key="12">
    <source>
        <dbReference type="EMBL" id="GFH41379.1"/>
    </source>
</evidence>
<dbReference type="Gene3D" id="3.10.310.30">
    <property type="match status" value="1"/>
</dbReference>
<dbReference type="InterPro" id="IPR014528">
    <property type="entry name" value="GdpP/PdeA"/>
</dbReference>
<comment type="function">
    <text evidence="6">Has phosphodiesterase (PDE) activity against cyclic-di-AMP (c-di-AMP).</text>
</comment>
<feature type="transmembrane region" description="Helical" evidence="8">
    <location>
        <begin position="38"/>
        <end position="55"/>
    </location>
</feature>
<dbReference type="Pfam" id="PF02272">
    <property type="entry name" value="DHHA1"/>
    <property type="match status" value="1"/>
</dbReference>